<protein>
    <submittedName>
        <fullName evidence="1">Uncharacterized protein</fullName>
    </submittedName>
</protein>
<reference evidence="2" key="2">
    <citation type="submission" date="2015-01" db="EMBL/GenBank/DDBJ databases">
        <title>Evolutionary Origins and Diversification of the Mycorrhizal Mutualists.</title>
        <authorList>
            <consortium name="DOE Joint Genome Institute"/>
            <consortium name="Mycorrhizal Genomics Consortium"/>
            <person name="Kohler A."/>
            <person name="Kuo A."/>
            <person name="Nagy L.G."/>
            <person name="Floudas D."/>
            <person name="Copeland A."/>
            <person name="Barry K.W."/>
            <person name="Cichocki N."/>
            <person name="Veneault-Fourrey C."/>
            <person name="LaButti K."/>
            <person name="Lindquist E.A."/>
            <person name="Lipzen A."/>
            <person name="Lundell T."/>
            <person name="Morin E."/>
            <person name="Murat C."/>
            <person name="Riley R."/>
            <person name="Ohm R."/>
            <person name="Sun H."/>
            <person name="Tunlid A."/>
            <person name="Henrissat B."/>
            <person name="Grigoriev I.V."/>
            <person name="Hibbett D.S."/>
            <person name="Martin F."/>
        </authorList>
    </citation>
    <scope>NUCLEOTIDE SEQUENCE [LARGE SCALE GENOMIC DNA]</scope>
    <source>
        <strain evidence="2">Ve08.2h10</strain>
    </source>
</reference>
<gene>
    <name evidence="1" type="ORF">PAXRUDRAFT_798136</name>
</gene>
<evidence type="ECO:0000313" key="1">
    <source>
        <dbReference type="EMBL" id="KIK91298.1"/>
    </source>
</evidence>
<keyword evidence="2" id="KW-1185">Reference proteome</keyword>
<sequence>MGCLTVGQGGGGAVGIGWAEGKYFPWPMGEPRNGVVHSVLAGQGMAAMGYGAAQGGEHIGDGLAHGGWPRGDGWAKGWEAWGMGWPSGGGFIGDGVAHERW</sequence>
<dbReference type="AlphaFoldDB" id="A0A0D0DJK9"/>
<accession>A0A0D0DJK9</accession>
<evidence type="ECO:0000313" key="2">
    <source>
        <dbReference type="Proteomes" id="UP000054538"/>
    </source>
</evidence>
<dbReference type="InParanoid" id="A0A0D0DJK9"/>
<dbReference type="HOGENOM" id="CLU_2298388_0_0_1"/>
<dbReference type="EMBL" id="KN825403">
    <property type="protein sequence ID" value="KIK91298.1"/>
    <property type="molecule type" value="Genomic_DNA"/>
</dbReference>
<reference evidence="1 2" key="1">
    <citation type="submission" date="2014-04" db="EMBL/GenBank/DDBJ databases">
        <authorList>
            <consortium name="DOE Joint Genome Institute"/>
            <person name="Kuo A."/>
            <person name="Kohler A."/>
            <person name="Jargeat P."/>
            <person name="Nagy L.G."/>
            <person name="Floudas D."/>
            <person name="Copeland A."/>
            <person name="Barry K.W."/>
            <person name="Cichocki N."/>
            <person name="Veneault-Fourrey C."/>
            <person name="LaButti K."/>
            <person name="Lindquist E.A."/>
            <person name="Lipzen A."/>
            <person name="Lundell T."/>
            <person name="Morin E."/>
            <person name="Murat C."/>
            <person name="Sun H."/>
            <person name="Tunlid A."/>
            <person name="Henrissat B."/>
            <person name="Grigoriev I.V."/>
            <person name="Hibbett D.S."/>
            <person name="Martin F."/>
            <person name="Nordberg H.P."/>
            <person name="Cantor M.N."/>
            <person name="Hua S.X."/>
        </authorList>
    </citation>
    <scope>NUCLEOTIDE SEQUENCE [LARGE SCALE GENOMIC DNA]</scope>
    <source>
        <strain evidence="1 2">Ve08.2h10</strain>
    </source>
</reference>
<dbReference type="Proteomes" id="UP000054538">
    <property type="component" value="Unassembled WGS sequence"/>
</dbReference>
<proteinExistence type="predicted"/>
<feature type="non-terminal residue" evidence="1">
    <location>
        <position position="101"/>
    </location>
</feature>
<organism evidence="1 2">
    <name type="scientific">Paxillus rubicundulus Ve08.2h10</name>
    <dbReference type="NCBI Taxonomy" id="930991"/>
    <lineage>
        <taxon>Eukaryota</taxon>
        <taxon>Fungi</taxon>
        <taxon>Dikarya</taxon>
        <taxon>Basidiomycota</taxon>
        <taxon>Agaricomycotina</taxon>
        <taxon>Agaricomycetes</taxon>
        <taxon>Agaricomycetidae</taxon>
        <taxon>Boletales</taxon>
        <taxon>Paxilineae</taxon>
        <taxon>Paxillaceae</taxon>
        <taxon>Paxillus</taxon>
    </lineage>
</organism>
<name>A0A0D0DJK9_9AGAM</name>